<organism evidence="1 2">
    <name type="scientific">Pseudoalteromonas luteoviolacea DSM 6061</name>
    <dbReference type="NCBI Taxonomy" id="1365250"/>
    <lineage>
        <taxon>Bacteria</taxon>
        <taxon>Pseudomonadati</taxon>
        <taxon>Pseudomonadota</taxon>
        <taxon>Gammaproteobacteria</taxon>
        <taxon>Alteromonadales</taxon>
        <taxon>Pseudoalteromonadaceae</taxon>
        <taxon>Pseudoalteromonas</taxon>
    </lineage>
</organism>
<dbReference type="Proteomes" id="UP000076643">
    <property type="component" value="Unassembled WGS sequence"/>
</dbReference>
<dbReference type="RefSeq" id="WP_063355732.1">
    <property type="nucleotide sequence ID" value="NZ_AQHB01000039.1"/>
</dbReference>
<proteinExistence type="predicted"/>
<reference evidence="1 2" key="1">
    <citation type="submission" date="2013-07" db="EMBL/GenBank/DDBJ databases">
        <title>Comparative Genomic and Metabolomic Analysis of Twelve Strains of Pseudoalteromonas luteoviolacea.</title>
        <authorList>
            <person name="Vynne N.G."/>
            <person name="Mansson M."/>
            <person name="Gram L."/>
        </authorList>
    </citation>
    <scope>NUCLEOTIDE SEQUENCE [LARGE SCALE GENOMIC DNA]</scope>
    <source>
        <strain evidence="1 2">DSM 6061</strain>
    </source>
</reference>
<sequence>MHPIHAQLLGVTPLKLKAQYSKASVSSDEHQVEIPSTPLTLSPQLKQDILLAAGKEVLEFVQGEQALLAESSLYLPSAQLTAEQKKQLWRVIYDASS</sequence>
<name>A0A166X4H5_9GAMM</name>
<keyword evidence="2" id="KW-1185">Reference proteome</keyword>
<gene>
    <name evidence="1" type="ORF">N475_14345</name>
</gene>
<comment type="caution">
    <text evidence="1">The sequence shown here is derived from an EMBL/GenBank/DDBJ whole genome shotgun (WGS) entry which is preliminary data.</text>
</comment>
<evidence type="ECO:0000313" key="1">
    <source>
        <dbReference type="EMBL" id="KZN39593.1"/>
    </source>
</evidence>
<dbReference type="PATRIC" id="fig|1365250.3.peg.2097"/>
<dbReference type="EMBL" id="AUYB01000099">
    <property type="protein sequence ID" value="KZN39593.1"/>
    <property type="molecule type" value="Genomic_DNA"/>
</dbReference>
<protein>
    <submittedName>
        <fullName evidence="1">Uncharacterized protein</fullName>
    </submittedName>
</protein>
<accession>A0A166X4H5</accession>
<evidence type="ECO:0000313" key="2">
    <source>
        <dbReference type="Proteomes" id="UP000076643"/>
    </source>
</evidence>
<dbReference type="AlphaFoldDB" id="A0A166X4H5"/>